<keyword evidence="2 4" id="KW-0479">Metal-binding</keyword>
<dbReference type="Gene3D" id="1.10.760.10">
    <property type="entry name" value="Cytochrome c-like domain"/>
    <property type="match status" value="3"/>
</dbReference>
<accession>A0ABU2CFV3</accession>
<evidence type="ECO:0000256" key="1">
    <source>
        <dbReference type="ARBA" id="ARBA00022617"/>
    </source>
</evidence>
<feature type="domain" description="Cytochrome c" evidence="5">
    <location>
        <begin position="795"/>
        <end position="898"/>
    </location>
</feature>
<keyword evidence="6" id="KW-0560">Oxidoreductase</keyword>
<organism evidence="6 7">
    <name type="scientific">Rhodoferax ferrireducens</name>
    <dbReference type="NCBI Taxonomy" id="192843"/>
    <lineage>
        <taxon>Bacteria</taxon>
        <taxon>Pseudomonadati</taxon>
        <taxon>Pseudomonadota</taxon>
        <taxon>Betaproteobacteria</taxon>
        <taxon>Burkholderiales</taxon>
        <taxon>Comamonadaceae</taxon>
        <taxon>Rhodoferax</taxon>
    </lineage>
</organism>
<dbReference type="Gene3D" id="3.90.1170.50">
    <property type="entry name" value="Aldehyde oxidase/xanthine dehydrogenase, a/b hammerhead"/>
    <property type="match status" value="1"/>
</dbReference>
<dbReference type="Pfam" id="PF13442">
    <property type="entry name" value="Cytochrome_CBB3"/>
    <property type="match status" value="1"/>
</dbReference>
<dbReference type="PROSITE" id="PS51007">
    <property type="entry name" value="CYTC"/>
    <property type="match status" value="3"/>
</dbReference>
<evidence type="ECO:0000256" key="2">
    <source>
        <dbReference type="ARBA" id="ARBA00022723"/>
    </source>
</evidence>
<dbReference type="InterPro" id="IPR036856">
    <property type="entry name" value="Ald_Oxase/Xan_DH_a/b_sf"/>
</dbReference>
<keyword evidence="7" id="KW-1185">Reference proteome</keyword>
<dbReference type="SUPFAM" id="SSF54665">
    <property type="entry name" value="CO dehydrogenase molybdoprotein N-domain-like"/>
    <property type="match status" value="1"/>
</dbReference>
<dbReference type="RefSeq" id="WP_310377086.1">
    <property type="nucleotide sequence ID" value="NZ_JAVDXT010000007.1"/>
</dbReference>
<dbReference type="SUPFAM" id="SSF46626">
    <property type="entry name" value="Cytochrome c"/>
    <property type="match status" value="3"/>
</dbReference>
<dbReference type="GO" id="GO:0016491">
    <property type="term" value="F:oxidoreductase activity"/>
    <property type="evidence" value="ECO:0007669"/>
    <property type="project" value="UniProtKB-KW"/>
</dbReference>
<dbReference type="EC" id="1.17.2.1" evidence="6"/>
<reference evidence="6 7" key="1">
    <citation type="submission" date="2023-07" db="EMBL/GenBank/DDBJ databases">
        <title>Sorghum-associated microbial communities from plants grown in Nebraska, USA.</title>
        <authorList>
            <person name="Schachtman D."/>
        </authorList>
    </citation>
    <scope>NUCLEOTIDE SEQUENCE [LARGE SCALE GENOMIC DNA]</scope>
    <source>
        <strain evidence="6 7">BE313</strain>
    </source>
</reference>
<dbReference type="Pfam" id="PF20256">
    <property type="entry name" value="MoCoBD_2"/>
    <property type="match status" value="2"/>
</dbReference>
<dbReference type="Proteomes" id="UP001180487">
    <property type="component" value="Unassembled WGS sequence"/>
</dbReference>
<dbReference type="InterPro" id="IPR037165">
    <property type="entry name" value="AldOxase/xan_DH_Mopterin-bd_sf"/>
</dbReference>
<evidence type="ECO:0000313" key="7">
    <source>
        <dbReference type="Proteomes" id="UP001180487"/>
    </source>
</evidence>
<gene>
    <name evidence="6" type="ORF">J2X19_004907</name>
</gene>
<evidence type="ECO:0000259" key="5">
    <source>
        <dbReference type="PROSITE" id="PS51007"/>
    </source>
</evidence>
<feature type="domain" description="Cytochrome c" evidence="5">
    <location>
        <begin position="1069"/>
        <end position="1157"/>
    </location>
</feature>
<keyword evidence="1 4" id="KW-0349">Heme</keyword>
<protein>
    <submittedName>
        <fullName evidence="6">Nicotinate dehydrogenase subunit B</fullName>
        <ecNumber evidence="6">1.17.2.1</ecNumber>
    </submittedName>
</protein>
<dbReference type="SUPFAM" id="SSF56003">
    <property type="entry name" value="Molybdenum cofactor-binding domain"/>
    <property type="match status" value="2"/>
</dbReference>
<dbReference type="InterPro" id="IPR036909">
    <property type="entry name" value="Cyt_c-like_dom_sf"/>
</dbReference>
<evidence type="ECO:0000256" key="4">
    <source>
        <dbReference type="PROSITE-ProRule" id="PRU00433"/>
    </source>
</evidence>
<feature type="domain" description="Cytochrome c" evidence="5">
    <location>
        <begin position="940"/>
        <end position="1048"/>
    </location>
</feature>
<keyword evidence="3 4" id="KW-0408">Iron</keyword>
<dbReference type="InterPro" id="IPR000674">
    <property type="entry name" value="Ald_Oxase/Xan_DH_a/b"/>
</dbReference>
<evidence type="ECO:0000313" key="6">
    <source>
        <dbReference type="EMBL" id="MDR7380205.1"/>
    </source>
</evidence>
<dbReference type="InterPro" id="IPR046867">
    <property type="entry name" value="AldOxase/xan_DH_MoCoBD2"/>
</dbReference>
<dbReference type="InterPro" id="IPR052516">
    <property type="entry name" value="N-heterocyclic_Hydroxylase"/>
</dbReference>
<dbReference type="InterPro" id="IPR009056">
    <property type="entry name" value="Cyt_c-like_dom"/>
</dbReference>
<dbReference type="SMART" id="SM01008">
    <property type="entry name" value="Ald_Xan_dh_C"/>
    <property type="match status" value="1"/>
</dbReference>
<dbReference type="EMBL" id="JAVDXT010000007">
    <property type="protein sequence ID" value="MDR7380205.1"/>
    <property type="molecule type" value="Genomic_DNA"/>
</dbReference>
<dbReference type="Pfam" id="PF00034">
    <property type="entry name" value="Cytochrom_C"/>
    <property type="match status" value="2"/>
</dbReference>
<name>A0ABU2CFV3_9BURK</name>
<dbReference type="PANTHER" id="PTHR47495">
    <property type="entry name" value="ALDEHYDE DEHYDROGENASE"/>
    <property type="match status" value="1"/>
</dbReference>
<evidence type="ECO:0000256" key="3">
    <source>
        <dbReference type="ARBA" id="ARBA00023004"/>
    </source>
</evidence>
<dbReference type="PANTHER" id="PTHR47495:SF1">
    <property type="entry name" value="BLL3820 PROTEIN"/>
    <property type="match status" value="1"/>
</dbReference>
<dbReference type="InterPro" id="IPR008274">
    <property type="entry name" value="AldOxase/xan_DH_MoCoBD1"/>
</dbReference>
<dbReference type="Pfam" id="PF02738">
    <property type="entry name" value="MoCoBD_1"/>
    <property type="match status" value="1"/>
</dbReference>
<proteinExistence type="predicted"/>
<sequence length="1179" mass="125725">MSMRAQDALSRADFHAASGVLLVVRQPPAPPPPVPGQPAAVPANPAEGVEILLAVWDDGSVTALNGHVDLGTGLRTALTQVVAEELDLPMERIHMVLGDTARAPNQGATIASASLQIHAEPLRRAAAQAKAWLVQRAAPDIADALAGQHVQLLLDLQTPVKDPKDYRTVGQSIPRVELLDKLTGELVFVHDMRVPGMLHGRVVRPPYAGADHGDFIGNTLQAVDESSIAHIPGIRAVVVLRDFVGIVAEREEQAEQALRELRVHWKPWPGMPDLRDVQQAIRNNPRSTRKLVDEGDVDAALAAAAETMPRTYVWPYQMHASIGPSCAVADWQGTQLTVWAGTQNPHVLRFDLSRLVGLPDVAINVIRMEAAGCYGRNGADDVAADAALLSRAVGAPVRVQLTREQEHLWEPKGAAQLMEVQGGLNADGSPAAYDFQTSYPSNGAPTLALLLTRSIEPVAQAFEMGDRTARPPYSYDNLRVSVHDMPPIVRASWLRGVSALPNSFAHESYIDELATAAGVDPVDYRLRYLHDPRAAELVRATADKAGWKPHTQPQQQVASGDWVTGQGFAYARYNHSKWPGYGSAWAAWVADVDVNRATGEVHVRRVVVGHDAGLLVNPAGVEQQIHGNVLQTTSRALKEKVQFTPGSNTVASQEWGSYPILNFREVPVIEVMHMPRPGEPALGAGESSSVPGTAAIANAIFDATGVRFRAPPFTPEVVRSALNMPLPQEAPAQAAINSGVTPAQLARLPWPARRTLWASTGALLAGVLGLGAALFGGRAAIAPSVQAGPSAYTAATIERGRQLAAVGNCVGCHTAPGGQPNAGGLAMHTPFGTVYSTNLTPDLETGIGQWSFSAFQRAMREGISRDGRQLYPAFPFTAFAKTSDADLTALYAYLMAQPAVQAATPPAQMRFPFNIRPLMAGWNALFHDATPYQPQAQQSAEWNRGAYLVNGLGHCGACHTPRNALGAEKGGSSFLAGALVDGWEAPALTALSKAPVPWNADALYKYLRHGHAPEHGAATGPMAPVVRELAALPDADIRAMARYLVSLQTDTAPQTNSQAVVQQAALAAPLPGAAQRLFNGACAACHHDGDGPRLLGVNVPLALNSNLHSDRPDNLLQTILNGVQEPAGREVGFMPAFRHSLSDAQVAELAGYMRQRFAPGKPAWGDLPEAVARVRGLQP</sequence>
<dbReference type="Gene3D" id="3.30.365.10">
    <property type="entry name" value="Aldehyde oxidase/xanthine dehydrogenase, molybdopterin binding domain"/>
    <property type="match status" value="4"/>
</dbReference>
<comment type="caution">
    <text evidence="6">The sequence shown here is derived from an EMBL/GenBank/DDBJ whole genome shotgun (WGS) entry which is preliminary data.</text>
</comment>